<proteinExistence type="inferred from homology"/>
<dbReference type="EMBL" id="JBHUGI010000034">
    <property type="protein sequence ID" value="MFD1929337.1"/>
    <property type="molecule type" value="Genomic_DNA"/>
</dbReference>
<keyword evidence="6 7" id="KW-0472">Membrane</keyword>
<feature type="transmembrane region" description="Helical" evidence="7">
    <location>
        <begin position="12"/>
        <end position="35"/>
    </location>
</feature>
<keyword evidence="5 7" id="KW-1133">Transmembrane helix</keyword>
<comment type="caution">
    <text evidence="8">The sequence shown here is derived from an EMBL/GenBank/DDBJ whole genome shotgun (WGS) entry which is preliminary data.</text>
</comment>
<evidence type="ECO:0000256" key="1">
    <source>
        <dbReference type="ARBA" id="ARBA00004141"/>
    </source>
</evidence>
<accession>A0ABW4SLG2</accession>
<feature type="transmembrane region" description="Helical" evidence="7">
    <location>
        <begin position="316"/>
        <end position="336"/>
    </location>
</feature>
<keyword evidence="3" id="KW-0813">Transport</keyword>
<gene>
    <name evidence="8" type="ORF">ACFSFY_14945</name>
</gene>
<evidence type="ECO:0000313" key="9">
    <source>
        <dbReference type="Proteomes" id="UP001597218"/>
    </source>
</evidence>
<reference evidence="9" key="1">
    <citation type="journal article" date="2019" name="Int. J. Syst. Evol. Microbiol.">
        <title>The Global Catalogue of Microorganisms (GCM) 10K type strain sequencing project: providing services to taxonomists for standard genome sequencing and annotation.</title>
        <authorList>
            <consortium name="The Broad Institute Genomics Platform"/>
            <consortium name="The Broad Institute Genome Sequencing Center for Infectious Disease"/>
            <person name="Wu L."/>
            <person name="Ma J."/>
        </authorList>
    </citation>
    <scope>NUCLEOTIDE SEQUENCE [LARGE SCALE GENOMIC DNA]</scope>
    <source>
        <strain evidence="9">CGMCC 4.7177</strain>
    </source>
</reference>
<evidence type="ECO:0000256" key="4">
    <source>
        <dbReference type="ARBA" id="ARBA00022692"/>
    </source>
</evidence>
<dbReference type="Pfam" id="PF00860">
    <property type="entry name" value="Xan_ur_permease"/>
    <property type="match status" value="1"/>
</dbReference>
<comment type="similarity">
    <text evidence="2">Belongs to the nucleobase:cation symporter-2 (NCS2) (TC 2.A.40) family.</text>
</comment>
<keyword evidence="9" id="KW-1185">Reference proteome</keyword>
<feature type="transmembrane region" description="Helical" evidence="7">
    <location>
        <begin position="47"/>
        <end position="65"/>
    </location>
</feature>
<dbReference type="NCBIfam" id="NF037981">
    <property type="entry name" value="NCS2_1"/>
    <property type="match status" value="1"/>
</dbReference>
<dbReference type="PANTHER" id="PTHR42810">
    <property type="entry name" value="PURINE PERMEASE C1399.01C-RELATED"/>
    <property type="match status" value="1"/>
</dbReference>
<evidence type="ECO:0000256" key="2">
    <source>
        <dbReference type="ARBA" id="ARBA00008821"/>
    </source>
</evidence>
<organism evidence="8 9">
    <name type="scientific">Sporosarcina siberiensis</name>
    <dbReference type="NCBI Taxonomy" id="1365606"/>
    <lineage>
        <taxon>Bacteria</taxon>
        <taxon>Bacillati</taxon>
        <taxon>Bacillota</taxon>
        <taxon>Bacilli</taxon>
        <taxon>Bacillales</taxon>
        <taxon>Caryophanaceae</taxon>
        <taxon>Sporosarcina</taxon>
    </lineage>
</organism>
<dbReference type="RefSeq" id="WP_381539387.1">
    <property type="nucleotide sequence ID" value="NZ_JBHUGI010000034.1"/>
</dbReference>
<feature type="transmembrane region" description="Helical" evidence="7">
    <location>
        <begin position="372"/>
        <end position="397"/>
    </location>
</feature>
<dbReference type="NCBIfam" id="NF008502">
    <property type="entry name" value="PRK11412.1"/>
    <property type="match status" value="1"/>
</dbReference>
<sequence>MEARRLTVSVTMLAGFQWLFFMFANTIVVPISVGAAFELDQVEIVSAIQRSFIFTGVACLLQGIFGHRLALMEGQSGLWWGVILSLAATASTMNMELSTIGGSIAVGAMISGVLVVVFGLLGMGEVLKKWFTPFVMFVFLILLANQLISIFLKGMLGLNTSDSIDLKMALFSFALATLTILVHTRGKGIVSSLNLLIGMVVGWIAAVILFPVEATEVIHTTPFLMWFPWGQPTFELGIIMTVVITGLLNSSNTIATLKGAESIFEKITTPRQYRSSFVITGSLTVLSGALGLVPNAPYASSLGFLNATGIRERSPFLLGAVLFIIMGLIPPLSGFFSTIPHSVGNSVLFVAYLQLFGSALKNIEGLTFQPKTVYRVALPALLGLAIMGLPATAFVTLPELVQPLLSNGLLMGILAALFMELLFTIGSRIRSRKGFK</sequence>
<evidence type="ECO:0000313" key="8">
    <source>
        <dbReference type="EMBL" id="MFD1929337.1"/>
    </source>
</evidence>
<evidence type="ECO:0000256" key="5">
    <source>
        <dbReference type="ARBA" id="ARBA00022989"/>
    </source>
</evidence>
<dbReference type="Proteomes" id="UP001597218">
    <property type="component" value="Unassembled WGS sequence"/>
</dbReference>
<dbReference type="InterPro" id="IPR006043">
    <property type="entry name" value="NCS2"/>
</dbReference>
<name>A0ABW4SLG2_9BACL</name>
<protein>
    <submittedName>
        <fullName evidence="8">Uracil/xanthine transporter</fullName>
    </submittedName>
</protein>
<feature type="transmembrane region" description="Helical" evidence="7">
    <location>
        <begin position="342"/>
        <end position="360"/>
    </location>
</feature>
<comment type="subcellular location">
    <subcellularLocation>
        <location evidence="1">Membrane</location>
        <topology evidence="1">Multi-pass membrane protein</topology>
    </subcellularLocation>
</comment>
<evidence type="ECO:0000256" key="6">
    <source>
        <dbReference type="ARBA" id="ARBA00023136"/>
    </source>
</evidence>
<feature type="transmembrane region" description="Helical" evidence="7">
    <location>
        <begin position="164"/>
        <end position="182"/>
    </location>
</feature>
<keyword evidence="4 7" id="KW-0812">Transmembrane</keyword>
<feature type="transmembrane region" description="Helical" evidence="7">
    <location>
        <begin position="189"/>
        <end position="209"/>
    </location>
</feature>
<feature type="transmembrane region" description="Helical" evidence="7">
    <location>
        <begin position="100"/>
        <end position="123"/>
    </location>
</feature>
<evidence type="ECO:0000256" key="7">
    <source>
        <dbReference type="SAM" id="Phobius"/>
    </source>
</evidence>
<feature type="transmembrane region" description="Helical" evidence="7">
    <location>
        <begin position="130"/>
        <end position="152"/>
    </location>
</feature>
<evidence type="ECO:0000256" key="3">
    <source>
        <dbReference type="ARBA" id="ARBA00022448"/>
    </source>
</evidence>
<feature type="transmembrane region" description="Helical" evidence="7">
    <location>
        <begin position="229"/>
        <end position="248"/>
    </location>
</feature>
<feature type="transmembrane region" description="Helical" evidence="7">
    <location>
        <begin position="409"/>
        <end position="426"/>
    </location>
</feature>
<dbReference type="PANTHER" id="PTHR42810:SF6">
    <property type="entry name" value="PURINE PERMEASE YBBY-RELATED"/>
    <property type="match status" value="1"/>
</dbReference>